<dbReference type="Proteomes" id="UP001152614">
    <property type="component" value="Unassembled WGS sequence"/>
</dbReference>
<dbReference type="Pfam" id="PF02681">
    <property type="entry name" value="DUF212"/>
    <property type="match status" value="1"/>
</dbReference>
<feature type="transmembrane region" description="Helical" evidence="1">
    <location>
        <begin position="42"/>
        <end position="66"/>
    </location>
</feature>
<reference evidence="8" key="3">
    <citation type="submission" date="2018-05" db="EMBL/GenBank/DDBJ databases">
        <authorList>
            <person name="Lanie J.A."/>
            <person name="Ng W.-L."/>
            <person name="Kazmierczak K.M."/>
            <person name="Andrzejewski T.M."/>
            <person name="Davidsen T.M."/>
            <person name="Wayne K.J."/>
            <person name="Tettelin H."/>
            <person name="Glass J.I."/>
            <person name="Rusch D."/>
            <person name="Podicherti R."/>
            <person name="Tsui H.-C.T."/>
            <person name="Winkler M.E."/>
        </authorList>
    </citation>
    <scope>NUCLEOTIDE SEQUENCE</scope>
    <source>
        <strain evidence="8">Lactococcus lactis</strain>
    </source>
</reference>
<protein>
    <submittedName>
        <fullName evidence="3">Divergent PAP2 family protein</fullName>
    </submittedName>
</protein>
<dbReference type="EMBL" id="OGTW02000078">
    <property type="protein sequence ID" value="SPS11671.1"/>
    <property type="molecule type" value="Genomic_DNA"/>
</dbReference>
<dbReference type="EMBL" id="JAOWLY010000004">
    <property type="protein sequence ID" value="MDG4983575.1"/>
    <property type="molecule type" value="Genomic_DNA"/>
</dbReference>
<evidence type="ECO:0000313" key="7">
    <source>
        <dbReference type="EMBL" id="PAK88094.1"/>
    </source>
</evidence>
<dbReference type="KEGG" id="llj:LG36_1327"/>
<dbReference type="Proteomes" id="UP001152820">
    <property type="component" value="Unassembled WGS sequence"/>
</dbReference>
<evidence type="ECO:0000313" key="8">
    <source>
        <dbReference type="EMBL" id="SPS11671.1"/>
    </source>
</evidence>
<keyword evidence="1" id="KW-0472">Membrane</keyword>
<evidence type="ECO:0000313" key="6">
    <source>
        <dbReference type="EMBL" id="MDT2945431.1"/>
    </source>
</evidence>
<dbReference type="CDD" id="cd01610">
    <property type="entry name" value="PAP2_like"/>
    <property type="match status" value="1"/>
</dbReference>
<dbReference type="Proteomes" id="UP000215635">
    <property type="component" value="Unassembled WGS sequence"/>
</dbReference>
<dbReference type="AlphaFoldDB" id="A0A089XL00"/>
<dbReference type="Proteomes" id="UP000279235">
    <property type="component" value="Unassembled WGS sequence"/>
</dbReference>
<dbReference type="EMBL" id="NCWV01000021">
    <property type="protein sequence ID" value="PAK88094.1"/>
    <property type="molecule type" value="Genomic_DNA"/>
</dbReference>
<reference evidence="3" key="4">
    <citation type="submission" date="2022-10" db="EMBL/GenBank/DDBJ databases">
        <authorList>
            <person name="Turner M.S."/>
            <person name="Huang W."/>
        </authorList>
    </citation>
    <scope>NUCLEOTIDE SEQUENCE</scope>
    <source>
        <strain evidence="4">3</strain>
        <strain evidence="2">54</strain>
        <strain evidence="3">581</strain>
        <strain evidence="5">593</strain>
    </source>
</reference>
<reference evidence="6" key="6">
    <citation type="submission" date="2023-03" db="EMBL/GenBank/DDBJ databases">
        <authorList>
            <person name="Shen W."/>
            <person name="Cai J."/>
        </authorList>
    </citation>
    <scope>NUCLEOTIDE SEQUENCE</scope>
    <source>
        <strain evidence="6">Y37</strain>
    </source>
</reference>
<evidence type="ECO:0000256" key="1">
    <source>
        <dbReference type="SAM" id="Phobius"/>
    </source>
</evidence>
<dbReference type="PANTHER" id="PTHR31446">
    <property type="entry name" value="ACID PHOSPHATASE/VANADIUM-DEPENDENT HALOPEROXIDASE-RELATED PROTEIN"/>
    <property type="match status" value="1"/>
</dbReference>
<accession>A0A089XL00</accession>
<keyword evidence="1" id="KW-0812">Transmembrane</keyword>
<proteinExistence type="predicted"/>
<dbReference type="OMA" id="QPIEVFF"/>
<evidence type="ECO:0000313" key="11">
    <source>
        <dbReference type="Proteomes" id="UP001152656"/>
    </source>
</evidence>
<evidence type="ECO:0000313" key="10">
    <source>
        <dbReference type="Proteomes" id="UP000279235"/>
    </source>
</evidence>
<dbReference type="GeneID" id="89633177"/>
<reference evidence="7 9" key="1">
    <citation type="submission" date="2017-04" db="EMBL/GenBank/DDBJ databases">
        <title>Kefir bacterial isolates.</title>
        <authorList>
            <person name="Kim Y."/>
            <person name="Blasche S."/>
            <person name="Patil K.R."/>
        </authorList>
    </citation>
    <scope>NUCLEOTIDE SEQUENCE [LARGE SCALE GENOMIC DNA]</scope>
    <source>
        <strain evidence="7 9">OG2</strain>
    </source>
</reference>
<dbReference type="Proteomes" id="UP001250218">
    <property type="component" value="Unassembled WGS sequence"/>
</dbReference>
<dbReference type="Proteomes" id="UP001152656">
    <property type="component" value="Unassembled WGS sequence"/>
</dbReference>
<dbReference type="RefSeq" id="WP_003130996.1">
    <property type="nucleotide sequence ID" value="NZ_AP025700.1"/>
</dbReference>
<name>A0A089XL00_9LACT</name>
<evidence type="ECO:0000313" key="4">
    <source>
        <dbReference type="EMBL" id="MDG4983575.1"/>
    </source>
</evidence>
<reference evidence="3" key="5">
    <citation type="journal article" date="2023" name="Food Microbiol.">
        <title>Evaluation of the fermentation potential of lactic acid bacteria isolated from herbs, fruits and vegetables as starter cultures in nut-based milk alternatives.</title>
        <authorList>
            <person name="Huang W."/>
            <person name="Dong A."/>
            <person name="Pham H.T."/>
            <person name="Zhou C."/>
            <person name="Huo Z."/>
            <person name="Watjen A.P."/>
            <person name="Prakash S."/>
            <person name="Bang-Berthelsen C.H."/>
            <person name="Turner M.S."/>
        </authorList>
    </citation>
    <scope>NUCLEOTIDE SEQUENCE</scope>
    <source>
        <strain evidence="4">3</strain>
        <strain evidence="2">54</strain>
        <strain evidence="3">581</strain>
        <strain evidence="5">593</strain>
    </source>
</reference>
<reference evidence="10" key="2">
    <citation type="submission" date="2018-05" db="EMBL/GenBank/DDBJ databases">
        <authorList>
            <person name="Duru I."/>
        </authorList>
    </citation>
    <scope>NUCLEOTIDE SEQUENCE [LARGE SCALE GENOMIC DNA]</scope>
</reference>
<keyword evidence="1" id="KW-1133">Transmembrane helix</keyword>
<feature type="transmembrane region" description="Helical" evidence="1">
    <location>
        <begin position="72"/>
        <end position="89"/>
    </location>
</feature>
<dbReference type="PANTHER" id="PTHR31446:SF29">
    <property type="entry name" value="ACID PHOSPHATASE_VANADIUM-DEPENDENT HALOPEROXIDASE-RELATED PROTEIN"/>
    <property type="match status" value="1"/>
</dbReference>
<feature type="transmembrane region" description="Helical" evidence="1">
    <location>
        <begin position="12"/>
        <end position="30"/>
    </location>
</feature>
<organism evidence="3 11">
    <name type="scientific">Lactococcus lactis</name>
    <dbReference type="NCBI Taxonomy" id="1358"/>
    <lineage>
        <taxon>Bacteria</taxon>
        <taxon>Bacillati</taxon>
        <taxon>Bacillota</taxon>
        <taxon>Bacilli</taxon>
        <taxon>Lactobacillales</taxon>
        <taxon>Streptococcaceae</taxon>
        <taxon>Lactococcus</taxon>
    </lineage>
</organism>
<dbReference type="EMBL" id="JARQDL010000004">
    <property type="protein sequence ID" value="MDT2945431.1"/>
    <property type="molecule type" value="Genomic_DNA"/>
</dbReference>
<evidence type="ECO:0000313" key="5">
    <source>
        <dbReference type="EMBL" id="MDG5047819.1"/>
    </source>
</evidence>
<dbReference type="EMBL" id="JAOWLV010000001">
    <property type="protein sequence ID" value="MDG4975341.1"/>
    <property type="molecule type" value="Genomic_DNA"/>
</dbReference>
<sequence>MNFFNQIFHNQILMTAIVSWALAQLIKIIIELIRTHRINWQLIFATGGMPSSHSSLVVALATATGLRQGFDSSLFAIATVLAFVVLYDAQGIRRQAGNQARIINRMLQNVENAGIKVDKNLKELLGHTPIQVMGGTILGIIVALVMN</sequence>
<gene>
    <name evidence="8" type="ORF">AMHIJAGA_01605</name>
    <name evidence="7" type="ORF">B8W88_11385</name>
    <name evidence="5" type="ORF">OGZ38_01490</name>
    <name evidence="3" type="ORF">OGZ39_06225</name>
    <name evidence="2" type="ORF">OGZ50_01115</name>
    <name evidence="4" type="ORF">OGZ51_05370</name>
    <name evidence="6" type="ORF">P7I04_05190</name>
</gene>
<dbReference type="Proteomes" id="UP001152598">
    <property type="component" value="Unassembled WGS sequence"/>
</dbReference>
<feature type="transmembrane region" description="Helical" evidence="1">
    <location>
        <begin position="124"/>
        <end position="146"/>
    </location>
</feature>
<evidence type="ECO:0000313" key="3">
    <source>
        <dbReference type="EMBL" id="MDG4981251.1"/>
    </source>
</evidence>
<evidence type="ECO:0000313" key="2">
    <source>
        <dbReference type="EMBL" id="MDG4975341.1"/>
    </source>
</evidence>
<dbReference type="EMBL" id="JAOWLP010000004">
    <property type="protein sequence ID" value="MDG4981251.1"/>
    <property type="molecule type" value="Genomic_DNA"/>
</dbReference>
<dbReference type="EMBL" id="JAOWLO010000001">
    <property type="protein sequence ID" value="MDG5047819.1"/>
    <property type="molecule type" value="Genomic_DNA"/>
</dbReference>
<evidence type="ECO:0000313" key="9">
    <source>
        <dbReference type="Proteomes" id="UP000215635"/>
    </source>
</evidence>
<dbReference type="InterPro" id="IPR003832">
    <property type="entry name" value="DUF212"/>
</dbReference>